<name>A0A4U2Y0Z0_9BACI</name>
<comment type="caution">
    <text evidence="1">The sequence shown here is derived from an EMBL/GenBank/DDBJ whole genome shotgun (WGS) entry which is preliminary data.</text>
</comment>
<accession>A0A4U2Y0Z0</accession>
<dbReference type="Proteomes" id="UP000308744">
    <property type="component" value="Unassembled WGS sequence"/>
</dbReference>
<dbReference type="RefSeq" id="WP_107895242.1">
    <property type="nucleotide sequence ID" value="NZ_PYWM01000008.1"/>
</dbReference>
<dbReference type="EMBL" id="SZPU01000130">
    <property type="protein sequence ID" value="TKI53162.1"/>
    <property type="molecule type" value="Genomic_DNA"/>
</dbReference>
<protein>
    <submittedName>
        <fullName evidence="1">Uncharacterized protein</fullName>
    </submittedName>
</protein>
<keyword evidence="2" id="KW-1185">Reference proteome</keyword>
<reference evidence="1 2" key="1">
    <citation type="submission" date="2019-04" db="EMBL/GenBank/DDBJ databases">
        <title>Lysinibacillus genome sequencing.</title>
        <authorList>
            <person name="Dunlap C."/>
        </authorList>
    </citation>
    <scope>NUCLEOTIDE SEQUENCE [LARGE SCALE GENOMIC DNA]</scope>
    <source>
        <strain evidence="1 2">CCTCC AB 2010389</strain>
    </source>
</reference>
<evidence type="ECO:0000313" key="1">
    <source>
        <dbReference type="EMBL" id="TKI53162.1"/>
    </source>
</evidence>
<sequence length="201" mass="23341">MSVGLTQFIDFTVRQTMLAKINKINDIKNQGEYHPVKDHWKQLRERIKLCYEQNQSLNQLDSLLTEVHERKINSYTEAIKAFKKFTRNKKIEWFDPPKSMWTSTNGLVVRSSPELGLVIDGVPHLIKLFFKGNTEKINERNIQPILTLMLEAQSKDPYPPNIVFAVLNVKTAKLHVATQANPKILQALQLEAQTFENIWRN</sequence>
<evidence type="ECO:0000313" key="2">
    <source>
        <dbReference type="Proteomes" id="UP000308744"/>
    </source>
</evidence>
<proteinExistence type="predicted"/>
<gene>
    <name evidence="1" type="ORF">FC756_25375</name>
</gene>
<organism evidence="1 2">
    <name type="scientific">Lysinibacillus mangiferihumi</name>
    <dbReference type="NCBI Taxonomy" id="1130819"/>
    <lineage>
        <taxon>Bacteria</taxon>
        <taxon>Bacillati</taxon>
        <taxon>Bacillota</taxon>
        <taxon>Bacilli</taxon>
        <taxon>Bacillales</taxon>
        <taxon>Bacillaceae</taxon>
        <taxon>Lysinibacillus</taxon>
    </lineage>
</organism>
<dbReference type="AlphaFoldDB" id="A0A4U2Y0Z0"/>